<dbReference type="EMBL" id="JAXCGZ010015362">
    <property type="protein sequence ID" value="KAK7070443.1"/>
    <property type="molecule type" value="Genomic_DNA"/>
</dbReference>
<evidence type="ECO:0000313" key="2">
    <source>
        <dbReference type="Proteomes" id="UP001381693"/>
    </source>
</evidence>
<sequence>MAEADNDNNLIILKTSPKGKANLKAHQHRSQRYRKEWEDDPAFKPWLQGVFNPFKAKCRVCNAVMVAELTVIKNHARGKKHTSCWKTAHAAQGQLPNSLKNVIYNEHFSTKKTAFMAPSKWGPHQKQHYREEWEDDPAFKPWLEGVSDPFRAKCRVCNVVMVAELTVIKNHARGKKHGSYITNAPADQVSVAKFFSKTSNIEKTFQPKIQEVSNLRRVRLITTCTYDGYLDQIFH</sequence>
<name>A0AAN8WXS0_HALRR</name>
<accession>A0AAN8WXS0</accession>
<protein>
    <submittedName>
        <fullName evidence="1">Uncharacterized protein</fullName>
    </submittedName>
</protein>
<dbReference type="AlphaFoldDB" id="A0AAN8WXS0"/>
<evidence type="ECO:0000313" key="1">
    <source>
        <dbReference type="EMBL" id="KAK7070443.1"/>
    </source>
</evidence>
<proteinExistence type="predicted"/>
<dbReference type="Proteomes" id="UP001381693">
    <property type="component" value="Unassembled WGS sequence"/>
</dbReference>
<organism evidence="1 2">
    <name type="scientific">Halocaridina rubra</name>
    <name type="common">Hawaiian red shrimp</name>
    <dbReference type="NCBI Taxonomy" id="373956"/>
    <lineage>
        <taxon>Eukaryota</taxon>
        <taxon>Metazoa</taxon>
        <taxon>Ecdysozoa</taxon>
        <taxon>Arthropoda</taxon>
        <taxon>Crustacea</taxon>
        <taxon>Multicrustacea</taxon>
        <taxon>Malacostraca</taxon>
        <taxon>Eumalacostraca</taxon>
        <taxon>Eucarida</taxon>
        <taxon>Decapoda</taxon>
        <taxon>Pleocyemata</taxon>
        <taxon>Caridea</taxon>
        <taxon>Atyoidea</taxon>
        <taxon>Atyidae</taxon>
        <taxon>Halocaridina</taxon>
    </lineage>
</organism>
<gene>
    <name evidence="1" type="ORF">SK128_014345</name>
</gene>
<reference evidence="1 2" key="1">
    <citation type="submission" date="2023-11" db="EMBL/GenBank/DDBJ databases">
        <title>Halocaridina rubra genome assembly.</title>
        <authorList>
            <person name="Smith C."/>
        </authorList>
    </citation>
    <scope>NUCLEOTIDE SEQUENCE [LARGE SCALE GENOMIC DNA]</scope>
    <source>
        <strain evidence="1">EP-1</strain>
        <tissue evidence="1">Whole</tissue>
    </source>
</reference>
<keyword evidence="2" id="KW-1185">Reference proteome</keyword>
<comment type="caution">
    <text evidence="1">The sequence shown here is derived from an EMBL/GenBank/DDBJ whole genome shotgun (WGS) entry which is preliminary data.</text>
</comment>